<evidence type="ECO:0000256" key="13">
    <source>
        <dbReference type="ARBA" id="ARBA00023145"/>
    </source>
</evidence>
<keyword evidence="13" id="KW-0865">Zymogen</keyword>
<proteinExistence type="predicted"/>
<evidence type="ECO:0000256" key="4">
    <source>
        <dbReference type="ARBA" id="ARBA00012462"/>
    </source>
</evidence>
<keyword evidence="18" id="KW-1185">Reference proteome</keyword>
<keyword evidence="7 15" id="KW-0479">Metal-binding</keyword>
<dbReference type="CDD" id="cd11377">
    <property type="entry name" value="Pro-peptidase_S53"/>
    <property type="match status" value="1"/>
</dbReference>
<dbReference type="GO" id="GO:0006508">
    <property type="term" value="P:proteolysis"/>
    <property type="evidence" value="ECO:0000318"/>
    <property type="project" value="GO_Central"/>
</dbReference>
<reference key="1">
    <citation type="submission" date="2007-01" db="EMBL/GenBank/DDBJ databases">
        <title>The Genome Sequence of Puccinia graminis f. sp. tritici Strain CRL 75-36-700-3.</title>
        <authorList>
            <consortium name="The Broad Institute Genome Sequencing Platform"/>
            <person name="Birren B."/>
            <person name="Lander E."/>
            <person name="Galagan J."/>
            <person name="Nusbaum C."/>
            <person name="Devon K."/>
            <person name="Cuomo C."/>
            <person name="Jaffe D."/>
            <person name="Butler J."/>
            <person name="Alvarez P."/>
            <person name="Gnerre S."/>
            <person name="Grabherr M."/>
            <person name="Mauceli E."/>
            <person name="Brockman W."/>
            <person name="Young S."/>
            <person name="LaButti K."/>
            <person name="Sykes S."/>
            <person name="DeCaprio D."/>
            <person name="Crawford M."/>
            <person name="Koehrsen M."/>
            <person name="Engels R."/>
            <person name="Montgomery P."/>
            <person name="Pearson M."/>
            <person name="Howarth C."/>
            <person name="Larson L."/>
            <person name="White J."/>
            <person name="Zeng Q."/>
            <person name="Kodira C."/>
            <person name="Yandava C."/>
            <person name="Alvarado L."/>
            <person name="O'Leary S."/>
            <person name="Szabo L."/>
            <person name="Dean R."/>
            <person name="Schein J."/>
        </authorList>
    </citation>
    <scope>NUCLEOTIDE SEQUENCE</scope>
    <source>
        <strain>CRL 75-36-700-3</strain>
    </source>
</reference>
<feature type="binding site" evidence="15">
    <location>
        <position position="588"/>
    </location>
    <ligand>
        <name>Ca(2+)</name>
        <dbReference type="ChEBI" id="CHEBI:29108"/>
    </ligand>
</feature>
<evidence type="ECO:0000256" key="8">
    <source>
        <dbReference type="ARBA" id="ARBA00022729"/>
    </source>
</evidence>
<dbReference type="EC" id="3.4.14.10" evidence="4"/>
<keyword evidence="11 15" id="KW-0106">Calcium</keyword>
<dbReference type="GO" id="GO:0005576">
    <property type="term" value="C:extracellular region"/>
    <property type="evidence" value="ECO:0007669"/>
    <property type="project" value="UniProtKB-SubCell"/>
</dbReference>
<accession>E3L227</accession>
<dbReference type="InterPro" id="IPR036852">
    <property type="entry name" value="Peptidase_S8/S53_dom_sf"/>
</dbReference>
<keyword evidence="5" id="KW-0964">Secreted</keyword>
<dbReference type="SUPFAM" id="SSF54897">
    <property type="entry name" value="Protease propeptides/inhibitors"/>
    <property type="match status" value="1"/>
</dbReference>
<dbReference type="CDD" id="cd04056">
    <property type="entry name" value="Peptidases_S53"/>
    <property type="match status" value="1"/>
</dbReference>
<keyword evidence="6 15" id="KW-0645">Protease</keyword>
<comment type="subcellular location">
    <subcellularLocation>
        <location evidence="3">Secreted</location>
        <location evidence="3">Extracellular space</location>
    </subcellularLocation>
</comment>
<evidence type="ECO:0000259" key="16">
    <source>
        <dbReference type="PROSITE" id="PS51695"/>
    </source>
</evidence>
<dbReference type="FunFam" id="3.40.50.200:FF:000015">
    <property type="entry name" value="Tripeptidyl peptidase A"/>
    <property type="match status" value="1"/>
</dbReference>
<comment type="catalytic activity">
    <reaction evidence="1">
        <text>Release of an N-terminal tripeptide from a polypeptide.</text>
        <dbReference type="EC" id="3.4.14.10"/>
    </reaction>
</comment>
<evidence type="ECO:0000256" key="1">
    <source>
        <dbReference type="ARBA" id="ARBA00001910"/>
    </source>
</evidence>
<dbReference type="Pfam" id="PF09286">
    <property type="entry name" value="Pro-kuma_activ"/>
    <property type="match status" value="1"/>
</dbReference>
<dbReference type="InParanoid" id="E3L227"/>
<feature type="binding site" evidence="15">
    <location>
        <position position="568"/>
    </location>
    <ligand>
        <name>Ca(2+)</name>
        <dbReference type="ChEBI" id="CHEBI:29108"/>
    </ligand>
</feature>
<keyword evidence="12" id="KW-0843">Virulence</keyword>
<organism evidence="17 18">
    <name type="scientific">Puccinia graminis f. sp. tritici (strain CRL 75-36-700-3 / race SCCL)</name>
    <name type="common">Black stem rust fungus</name>
    <dbReference type="NCBI Taxonomy" id="418459"/>
    <lineage>
        <taxon>Eukaryota</taxon>
        <taxon>Fungi</taxon>
        <taxon>Dikarya</taxon>
        <taxon>Basidiomycota</taxon>
        <taxon>Pucciniomycotina</taxon>
        <taxon>Pucciniomycetes</taxon>
        <taxon>Pucciniales</taxon>
        <taxon>Pucciniaceae</taxon>
        <taxon>Puccinia</taxon>
    </lineage>
</organism>
<dbReference type="EMBL" id="DS178335">
    <property type="protein sequence ID" value="EFP90602.2"/>
    <property type="molecule type" value="Genomic_DNA"/>
</dbReference>
<evidence type="ECO:0000256" key="7">
    <source>
        <dbReference type="ARBA" id="ARBA00022723"/>
    </source>
</evidence>
<evidence type="ECO:0000256" key="14">
    <source>
        <dbReference type="ARBA" id="ARBA00023180"/>
    </source>
</evidence>
<comment type="function">
    <text evidence="2">Secreted tripeptidyl-peptidase which degrades proteins at acidic pHs and is involved in virulence.</text>
</comment>
<evidence type="ECO:0000256" key="9">
    <source>
        <dbReference type="ARBA" id="ARBA00022801"/>
    </source>
</evidence>
<dbReference type="Gene3D" id="3.40.50.200">
    <property type="entry name" value="Peptidase S8/S53 domain"/>
    <property type="match status" value="1"/>
</dbReference>
<evidence type="ECO:0000256" key="15">
    <source>
        <dbReference type="PROSITE-ProRule" id="PRU01032"/>
    </source>
</evidence>
<evidence type="ECO:0000256" key="5">
    <source>
        <dbReference type="ARBA" id="ARBA00022525"/>
    </source>
</evidence>
<evidence type="ECO:0000256" key="3">
    <source>
        <dbReference type="ARBA" id="ARBA00004239"/>
    </source>
</evidence>
<feature type="active site" description="Charge relay system" evidence="15">
    <location>
        <position position="525"/>
    </location>
</feature>
<dbReference type="PANTHER" id="PTHR14218:SF15">
    <property type="entry name" value="TRIPEPTIDYL-PEPTIDASE 1"/>
    <property type="match status" value="1"/>
</dbReference>
<dbReference type="PANTHER" id="PTHR14218">
    <property type="entry name" value="PROTEASE S8 TRIPEPTIDYL PEPTIDASE I CLN2"/>
    <property type="match status" value="1"/>
</dbReference>
<dbReference type="SMART" id="SM00944">
    <property type="entry name" value="Pro-kuma_activ"/>
    <property type="match status" value="1"/>
</dbReference>
<evidence type="ECO:0000256" key="11">
    <source>
        <dbReference type="ARBA" id="ARBA00022837"/>
    </source>
</evidence>
<evidence type="ECO:0000313" key="18">
    <source>
        <dbReference type="Proteomes" id="UP000008783"/>
    </source>
</evidence>
<feature type="domain" description="Peptidase S53" evidence="16">
    <location>
        <begin position="221"/>
        <end position="608"/>
    </location>
</feature>
<keyword evidence="8" id="KW-0732">Signal</keyword>
<keyword evidence="14" id="KW-0325">Glycoprotein</keyword>
<feature type="binding site" evidence="15">
    <location>
        <position position="567"/>
    </location>
    <ligand>
        <name>Ca(2+)</name>
        <dbReference type="ChEBI" id="CHEBI:29108"/>
    </ligand>
</feature>
<feature type="binding site" evidence="15">
    <location>
        <position position="586"/>
    </location>
    <ligand>
        <name>Ca(2+)</name>
        <dbReference type="ChEBI" id="CHEBI:29108"/>
    </ligand>
</feature>
<dbReference type="Pfam" id="PF00082">
    <property type="entry name" value="Peptidase_S8"/>
    <property type="match status" value="1"/>
</dbReference>
<evidence type="ECO:0000256" key="10">
    <source>
        <dbReference type="ARBA" id="ARBA00022825"/>
    </source>
</evidence>
<dbReference type="GeneID" id="10530502"/>
<dbReference type="GO" id="GO:0004252">
    <property type="term" value="F:serine-type endopeptidase activity"/>
    <property type="evidence" value="ECO:0007669"/>
    <property type="project" value="UniProtKB-UniRule"/>
</dbReference>
<dbReference type="VEuPathDB" id="FungiDB:PGTG_16628"/>
<evidence type="ECO:0000256" key="6">
    <source>
        <dbReference type="ARBA" id="ARBA00022670"/>
    </source>
</evidence>
<keyword evidence="10 15" id="KW-0720">Serine protease</keyword>
<name>E3L227_PUCGT</name>
<reference evidence="18" key="2">
    <citation type="journal article" date="2011" name="Proc. Natl. Acad. Sci. U.S.A.">
        <title>Obligate biotrophy features unraveled by the genomic analysis of rust fungi.</title>
        <authorList>
            <person name="Duplessis S."/>
            <person name="Cuomo C.A."/>
            <person name="Lin Y.-C."/>
            <person name="Aerts A."/>
            <person name="Tisserant E."/>
            <person name="Veneault-Fourrey C."/>
            <person name="Joly D.L."/>
            <person name="Hacquard S."/>
            <person name="Amselem J."/>
            <person name="Cantarel B.L."/>
            <person name="Chiu R."/>
            <person name="Coutinho P.M."/>
            <person name="Feau N."/>
            <person name="Field M."/>
            <person name="Frey P."/>
            <person name="Gelhaye E."/>
            <person name="Goldberg J."/>
            <person name="Grabherr M.G."/>
            <person name="Kodira C.D."/>
            <person name="Kohler A."/>
            <person name="Kuees U."/>
            <person name="Lindquist E.A."/>
            <person name="Lucas S.M."/>
            <person name="Mago R."/>
            <person name="Mauceli E."/>
            <person name="Morin E."/>
            <person name="Murat C."/>
            <person name="Pangilinan J.L."/>
            <person name="Park R."/>
            <person name="Pearson M."/>
            <person name="Quesneville H."/>
            <person name="Rouhier N."/>
            <person name="Sakthikumar S."/>
            <person name="Salamov A.A."/>
            <person name="Schmutz J."/>
            <person name="Selles B."/>
            <person name="Shapiro H."/>
            <person name="Tanguay P."/>
            <person name="Tuskan G.A."/>
            <person name="Henrissat B."/>
            <person name="Van de Peer Y."/>
            <person name="Rouze P."/>
            <person name="Ellis J.G."/>
            <person name="Dodds P.N."/>
            <person name="Schein J.E."/>
            <person name="Zhong S."/>
            <person name="Hamelin R.C."/>
            <person name="Grigoriev I.V."/>
            <person name="Szabo L.J."/>
            <person name="Martin F."/>
        </authorList>
    </citation>
    <scope>NUCLEOTIDE SEQUENCE [LARGE SCALE GENOMIC DNA]</scope>
    <source>
        <strain evidence="18">CRL 75-36-700-3 / race SCCL</strain>
    </source>
</reference>
<dbReference type="KEGG" id="pgr:PGTG_16628"/>
<dbReference type="RefSeq" id="XP_003335021.2">
    <property type="nucleotide sequence ID" value="XM_003334973.2"/>
</dbReference>
<dbReference type="OrthoDB" id="409122at2759"/>
<dbReference type="InterPro" id="IPR050819">
    <property type="entry name" value="Tripeptidyl-peptidase_I"/>
</dbReference>
<dbReference type="Proteomes" id="UP000008783">
    <property type="component" value="Unassembled WGS sequence"/>
</dbReference>
<dbReference type="InterPro" id="IPR015366">
    <property type="entry name" value="S53_propep"/>
</dbReference>
<feature type="active site" description="Charge relay system" evidence="15">
    <location>
        <position position="307"/>
    </location>
</feature>
<evidence type="ECO:0000256" key="12">
    <source>
        <dbReference type="ARBA" id="ARBA00023026"/>
    </source>
</evidence>
<dbReference type="HOGENOM" id="CLU_013783_3_0_1"/>
<dbReference type="InterPro" id="IPR000209">
    <property type="entry name" value="Peptidase_S8/S53_dom"/>
</dbReference>
<protein>
    <recommendedName>
        <fullName evidence="4">tripeptidyl-peptidase II</fullName>
        <ecNumber evidence="4">3.4.14.10</ecNumber>
    </recommendedName>
</protein>
<feature type="active site" description="Charge relay system" evidence="15">
    <location>
        <position position="303"/>
    </location>
</feature>
<keyword evidence="9 15" id="KW-0378">Hydrolase</keyword>
<dbReference type="InterPro" id="IPR030400">
    <property type="entry name" value="Sedolisin_dom"/>
</dbReference>
<comment type="cofactor">
    <cofactor evidence="15">
        <name>Ca(2+)</name>
        <dbReference type="ChEBI" id="CHEBI:29108"/>
    </cofactor>
    <text evidence="15">Binds 1 Ca(2+) ion per subunit.</text>
</comment>
<dbReference type="PROSITE" id="PS51695">
    <property type="entry name" value="SEDOLISIN"/>
    <property type="match status" value="1"/>
</dbReference>
<dbReference type="GO" id="GO:0004175">
    <property type="term" value="F:endopeptidase activity"/>
    <property type="evidence" value="ECO:0000318"/>
    <property type="project" value="GO_Central"/>
</dbReference>
<evidence type="ECO:0000256" key="2">
    <source>
        <dbReference type="ARBA" id="ARBA00002451"/>
    </source>
</evidence>
<dbReference type="AlphaFoldDB" id="E3L227"/>
<evidence type="ECO:0000313" key="17">
    <source>
        <dbReference type="EMBL" id="EFP90602.2"/>
    </source>
</evidence>
<dbReference type="GO" id="GO:0008240">
    <property type="term" value="F:tripeptidyl-peptidase activity"/>
    <property type="evidence" value="ECO:0000318"/>
    <property type="project" value="GO_Central"/>
</dbReference>
<dbReference type="SUPFAM" id="SSF52743">
    <property type="entry name" value="Subtilisin-like"/>
    <property type="match status" value="1"/>
</dbReference>
<gene>
    <name evidence="17" type="ORF">PGTG_16628</name>
</gene>
<dbReference type="GO" id="GO:0046872">
    <property type="term" value="F:metal ion binding"/>
    <property type="evidence" value="ECO:0007669"/>
    <property type="project" value="UniProtKB-UniRule"/>
</dbReference>
<sequence length="621" mass="68882">MSREFSIISIAGGAKLSLEDASKAALHSSVLFETHRAPARFQKLGQPPLNSHSITLQIGLKNTRFEDSISSLLERMSDPSHPEFRTHLNDEEFNELIQPDDESIGAVQGWLKNHGFQNDQMKWTAHKDWISLERVPLNKVEQMLNTTYHVYRDKGGEHVIRTEKYSLPKYLHRHVDLIQPTTMFGSLHKQRSRVSNISQISNISNKRFLDNLPDICPGPILVTNGCLRQLYKTESYKVKVPERNMIATTGYLGESANLEDAQLFLKTQRADQPGRSFDVILVNGGSNPQELNKKQIEKQLGVEANLDTQTALGLTLPTRNIFYSVGGSPPFIADLGTPQNNNEPFLEWLQYLFEQPFDNIPKVISSSYGDEEQSVPLSYARRVCNGFAALSARGVSLIFSSGDFGVGESGTCYTNDEHRKKVFLPVFPASCPYVTTVGGTENFYPEVAVSKSGLAGFASGGGFSNYFESPEWQRNAVDRYLRYLGPNKYKGFYNRTGRAYPDVSAQGSRYAIAWRQTFLSVDGTSASAPTFASIIALLNDYSISLGGPTLGYLNPWLYASGYSGLNDITFGSSGGCNTSGFKATEGWDPVTGLGTPDFKKLQDLIRPWSLAMAQKAQTSRT</sequence>
<dbReference type="eggNOG" id="ENOG502QR6D">
    <property type="taxonomic scope" value="Eukaryota"/>
</dbReference>